<proteinExistence type="predicted"/>
<reference evidence="3" key="1">
    <citation type="journal article" date="2019" name="Int. J. Syst. Evol. Microbiol.">
        <title>The Global Catalogue of Microorganisms (GCM) 10K type strain sequencing project: providing services to taxonomists for standard genome sequencing and annotation.</title>
        <authorList>
            <consortium name="The Broad Institute Genomics Platform"/>
            <consortium name="The Broad Institute Genome Sequencing Center for Infectious Disease"/>
            <person name="Wu L."/>
            <person name="Ma J."/>
        </authorList>
    </citation>
    <scope>NUCLEOTIDE SEQUENCE [LARGE SCALE GENOMIC DNA]</scope>
    <source>
        <strain evidence="3">JCM 17656</strain>
    </source>
</reference>
<feature type="compositionally biased region" description="Polar residues" evidence="1">
    <location>
        <begin position="1"/>
        <end position="13"/>
    </location>
</feature>
<dbReference type="Proteomes" id="UP001500707">
    <property type="component" value="Unassembled WGS sequence"/>
</dbReference>
<organism evidence="2 3">
    <name type="scientific">Streptomyces osmaniensis</name>
    <dbReference type="NCBI Taxonomy" id="593134"/>
    <lineage>
        <taxon>Bacteria</taxon>
        <taxon>Bacillati</taxon>
        <taxon>Actinomycetota</taxon>
        <taxon>Actinomycetes</taxon>
        <taxon>Kitasatosporales</taxon>
        <taxon>Streptomycetaceae</taxon>
        <taxon>Streptomyces</taxon>
    </lineage>
</organism>
<accession>A0ABP6V259</accession>
<feature type="region of interest" description="Disordered" evidence="1">
    <location>
        <begin position="1"/>
        <end position="54"/>
    </location>
</feature>
<name>A0ABP6V259_9ACTN</name>
<comment type="caution">
    <text evidence="2">The sequence shown here is derived from an EMBL/GenBank/DDBJ whole genome shotgun (WGS) entry which is preliminary data.</text>
</comment>
<gene>
    <name evidence="2" type="ORF">GCM10022295_06240</name>
</gene>
<keyword evidence="3" id="KW-1185">Reference proteome</keyword>
<dbReference type="EMBL" id="BAABCE010000001">
    <property type="protein sequence ID" value="GAA3526929.1"/>
    <property type="molecule type" value="Genomic_DNA"/>
</dbReference>
<sequence length="54" mass="5968">MQLSMGTDGSSGTIRPVGVSLSGGMKRKELDRRTWVGRMMERPQTCKNAQKESP</sequence>
<evidence type="ECO:0000313" key="2">
    <source>
        <dbReference type="EMBL" id="GAA3526929.1"/>
    </source>
</evidence>
<evidence type="ECO:0000313" key="3">
    <source>
        <dbReference type="Proteomes" id="UP001500707"/>
    </source>
</evidence>
<evidence type="ECO:0000256" key="1">
    <source>
        <dbReference type="SAM" id="MobiDB-lite"/>
    </source>
</evidence>
<protein>
    <submittedName>
        <fullName evidence="2">Uncharacterized protein</fullName>
    </submittedName>
</protein>